<keyword evidence="1" id="KW-0472">Membrane</keyword>
<reference evidence="2 3" key="1">
    <citation type="submission" date="2023-10" db="EMBL/GenBank/DDBJ databases">
        <title>Two novel species belonging to the OM43/NOR5 clade.</title>
        <authorList>
            <person name="Park M."/>
        </authorList>
    </citation>
    <scope>NUCLEOTIDE SEQUENCE [LARGE SCALE GENOMIC DNA]</scope>
    <source>
        <strain evidence="2 3">IMCC43200</strain>
    </source>
</reference>
<proteinExistence type="predicted"/>
<sequence length="151" mass="17484">MNWKGYVEAIGIVAVVLSLLLVTYELRQNTLATQQAAASTYAETWRNIELFVAGNYEFSEILVKSIRGAELTPHEQFRIEVFYRSIFRGWQNSFLQYQVGMLSDELWEAERSNLEGILLGDQGMIPYWRLERDTYTESFRILVDGMLPTEG</sequence>
<accession>A0ABZ0I3S5</accession>
<dbReference type="EMBL" id="CP136864">
    <property type="protein sequence ID" value="WOJ93775.1"/>
    <property type="molecule type" value="Genomic_DNA"/>
</dbReference>
<evidence type="ECO:0008006" key="4">
    <source>
        <dbReference type="Google" id="ProtNLM"/>
    </source>
</evidence>
<protein>
    <recommendedName>
        <fullName evidence="4">DUF4760 domain-containing protein</fullName>
    </recommendedName>
</protein>
<organism evidence="2 3">
    <name type="scientific">Congregibacter variabilis</name>
    <dbReference type="NCBI Taxonomy" id="3081200"/>
    <lineage>
        <taxon>Bacteria</taxon>
        <taxon>Pseudomonadati</taxon>
        <taxon>Pseudomonadota</taxon>
        <taxon>Gammaproteobacteria</taxon>
        <taxon>Cellvibrionales</taxon>
        <taxon>Halieaceae</taxon>
        <taxon>Congregibacter</taxon>
    </lineage>
</organism>
<feature type="transmembrane region" description="Helical" evidence="1">
    <location>
        <begin position="6"/>
        <end position="24"/>
    </location>
</feature>
<keyword evidence="1" id="KW-0812">Transmembrane</keyword>
<keyword evidence="1" id="KW-1133">Transmembrane helix</keyword>
<name>A0ABZ0I3S5_9GAMM</name>
<keyword evidence="3" id="KW-1185">Reference proteome</keyword>
<dbReference type="Proteomes" id="UP001626537">
    <property type="component" value="Chromosome"/>
</dbReference>
<evidence type="ECO:0000256" key="1">
    <source>
        <dbReference type="SAM" id="Phobius"/>
    </source>
</evidence>
<evidence type="ECO:0000313" key="2">
    <source>
        <dbReference type="EMBL" id="WOJ93775.1"/>
    </source>
</evidence>
<dbReference type="RefSeq" id="WP_407348420.1">
    <property type="nucleotide sequence ID" value="NZ_CP136864.1"/>
</dbReference>
<evidence type="ECO:0000313" key="3">
    <source>
        <dbReference type="Proteomes" id="UP001626537"/>
    </source>
</evidence>
<gene>
    <name evidence="2" type="ORF">R0135_01080</name>
</gene>